<reference evidence="1" key="2">
    <citation type="journal article" date="2015" name="Data Brief">
        <title>Shoot transcriptome of the giant reed, Arundo donax.</title>
        <authorList>
            <person name="Barrero R.A."/>
            <person name="Guerrero F.D."/>
            <person name="Moolhuijzen P."/>
            <person name="Goolsby J.A."/>
            <person name="Tidwell J."/>
            <person name="Bellgard S.E."/>
            <person name="Bellgard M.I."/>
        </authorList>
    </citation>
    <scope>NUCLEOTIDE SEQUENCE</scope>
    <source>
        <tissue evidence="1">Shoot tissue taken approximately 20 cm above the soil surface</tissue>
    </source>
</reference>
<accession>A0A0A9HKY3</accession>
<dbReference type="AlphaFoldDB" id="A0A0A9HKY3"/>
<evidence type="ECO:0000313" key="1">
    <source>
        <dbReference type="EMBL" id="JAE35511.1"/>
    </source>
</evidence>
<sequence>MIIRQGLMESWSCKIRLWSRRVLGLVELKLST</sequence>
<reference evidence="1" key="1">
    <citation type="submission" date="2014-09" db="EMBL/GenBank/DDBJ databases">
        <authorList>
            <person name="Magalhaes I.L.F."/>
            <person name="Oliveira U."/>
            <person name="Santos F.R."/>
            <person name="Vidigal T.H.D.A."/>
            <person name="Brescovit A.D."/>
            <person name="Santos A.J."/>
        </authorList>
    </citation>
    <scope>NUCLEOTIDE SEQUENCE</scope>
    <source>
        <tissue evidence="1">Shoot tissue taken approximately 20 cm above the soil surface</tissue>
    </source>
</reference>
<dbReference type="EMBL" id="GBRH01162385">
    <property type="protein sequence ID" value="JAE35511.1"/>
    <property type="molecule type" value="Transcribed_RNA"/>
</dbReference>
<protein>
    <submittedName>
        <fullName evidence="1">Uncharacterized protein</fullName>
    </submittedName>
</protein>
<proteinExistence type="predicted"/>
<organism evidence="1">
    <name type="scientific">Arundo donax</name>
    <name type="common">Giant reed</name>
    <name type="synonym">Donax arundinaceus</name>
    <dbReference type="NCBI Taxonomy" id="35708"/>
    <lineage>
        <taxon>Eukaryota</taxon>
        <taxon>Viridiplantae</taxon>
        <taxon>Streptophyta</taxon>
        <taxon>Embryophyta</taxon>
        <taxon>Tracheophyta</taxon>
        <taxon>Spermatophyta</taxon>
        <taxon>Magnoliopsida</taxon>
        <taxon>Liliopsida</taxon>
        <taxon>Poales</taxon>
        <taxon>Poaceae</taxon>
        <taxon>PACMAD clade</taxon>
        <taxon>Arundinoideae</taxon>
        <taxon>Arundineae</taxon>
        <taxon>Arundo</taxon>
    </lineage>
</organism>
<name>A0A0A9HKY3_ARUDO</name>